<dbReference type="Proteomes" id="UP000789901">
    <property type="component" value="Unassembled WGS sequence"/>
</dbReference>
<sequence length="39" mass="4623">YNPKQDLFKNNKRDVKNNDKDDGENNSDNGEFSFLFLEL</sequence>
<comment type="caution">
    <text evidence="2">The sequence shown here is derived from an EMBL/GenBank/DDBJ whole genome shotgun (WGS) entry which is preliminary data.</text>
</comment>
<proteinExistence type="predicted"/>
<evidence type="ECO:0000313" key="2">
    <source>
        <dbReference type="EMBL" id="CAG8836224.1"/>
    </source>
</evidence>
<feature type="compositionally biased region" description="Basic and acidic residues" evidence="1">
    <location>
        <begin position="1"/>
        <end position="20"/>
    </location>
</feature>
<name>A0ABN7WN76_GIGMA</name>
<keyword evidence="3" id="KW-1185">Reference proteome</keyword>
<reference evidence="2 3" key="1">
    <citation type="submission" date="2021-06" db="EMBL/GenBank/DDBJ databases">
        <authorList>
            <person name="Kallberg Y."/>
            <person name="Tangrot J."/>
            <person name="Rosling A."/>
        </authorList>
    </citation>
    <scope>NUCLEOTIDE SEQUENCE [LARGE SCALE GENOMIC DNA]</scope>
    <source>
        <strain evidence="2 3">120-4 pot B 10/14</strain>
    </source>
</reference>
<protein>
    <submittedName>
        <fullName evidence="2">32046_t:CDS:1</fullName>
    </submittedName>
</protein>
<organism evidence="2 3">
    <name type="scientific">Gigaspora margarita</name>
    <dbReference type="NCBI Taxonomy" id="4874"/>
    <lineage>
        <taxon>Eukaryota</taxon>
        <taxon>Fungi</taxon>
        <taxon>Fungi incertae sedis</taxon>
        <taxon>Mucoromycota</taxon>
        <taxon>Glomeromycotina</taxon>
        <taxon>Glomeromycetes</taxon>
        <taxon>Diversisporales</taxon>
        <taxon>Gigasporaceae</taxon>
        <taxon>Gigaspora</taxon>
    </lineage>
</organism>
<feature type="non-terminal residue" evidence="2">
    <location>
        <position position="39"/>
    </location>
</feature>
<feature type="region of interest" description="Disordered" evidence="1">
    <location>
        <begin position="1"/>
        <end position="29"/>
    </location>
</feature>
<dbReference type="EMBL" id="CAJVQB010053112">
    <property type="protein sequence ID" value="CAG8836224.1"/>
    <property type="molecule type" value="Genomic_DNA"/>
</dbReference>
<feature type="non-terminal residue" evidence="2">
    <location>
        <position position="1"/>
    </location>
</feature>
<accession>A0ABN7WN76</accession>
<evidence type="ECO:0000313" key="3">
    <source>
        <dbReference type="Proteomes" id="UP000789901"/>
    </source>
</evidence>
<evidence type="ECO:0000256" key="1">
    <source>
        <dbReference type="SAM" id="MobiDB-lite"/>
    </source>
</evidence>
<gene>
    <name evidence="2" type="ORF">GMARGA_LOCUS32931</name>
</gene>